<gene>
    <name evidence="1" type="ORF">GBAR_LOCUS20630</name>
</gene>
<keyword evidence="2" id="KW-1185">Reference proteome</keyword>
<protein>
    <submittedName>
        <fullName evidence="1">Uncharacterized protein</fullName>
    </submittedName>
</protein>
<comment type="caution">
    <text evidence="1">The sequence shown here is derived from an EMBL/GenBank/DDBJ whole genome shotgun (WGS) entry which is preliminary data.</text>
</comment>
<evidence type="ECO:0000313" key="2">
    <source>
        <dbReference type="Proteomes" id="UP001174909"/>
    </source>
</evidence>
<dbReference type="AlphaFoldDB" id="A0AA35X3M8"/>
<dbReference type="Proteomes" id="UP001174909">
    <property type="component" value="Unassembled WGS sequence"/>
</dbReference>
<name>A0AA35X3M8_GEOBA</name>
<reference evidence="1" key="1">
    <citation type="submission" date="2023-03" db="EMBL/GenBank/DDBJ databases">
        <authorList>
            <person name="Steffen K."/>
            <person name="Cardenas P."/>
        </authorList>
    </citation>
    <scope>NUCLEOTIDE SEQUENCE</scope>
</reference>
<organism evidence="1 2">
    <name type="scientific">Geodia barretti</name>
    <name type="common">Barrett's horny sponge</name>
    <dbReference type="NCBI Taxonomy" id="519541"/>
    <lineage>
        <taxon>Eukaryota</taxon>
        <taxon>Metazoa</taxon>
        <taxon>Porifera</taxon>
        <taxon>Demospongiae</taxon>
        <taxon>Heteroscleromorpha</taxon>
        <taxon>Tetractinellida</taxon>
        <taxon>Astrophorina</taxon>
        <taxon>Geodiidae</taxon>
        <taxon>Geodia</taxon>
    </lineage>
</organism>
<dbReference type="EMBL" id="CASHTH010002900">
    <property type="protein sequence ID" value="CAI8036835.1"/>
    <property type="molecule type" value="Genomic_DNA"/>
</dbReference>
<proteinExistence type="predicted"/>
<sequence>MRQMLPSLTPTISTKEEPYHNHKDSIIDLSECMSSAKLSFRASFHADFRKAVDGQLAIQKYIDQARMSLDGWGGDKEIRAFATMFQAELWELPPTPLPPPLPKLRDFQVLTTYFTPTPPLTDPFLPHSDKKCFD</sequence>
<accession>A0AA35X3M8</accession>
<evidence type="ECO:0000313" key="1">
    <source>
        <dbReference type="EMBL" id="CAI8036835.1"/>
    </source>
</evidence>